<dbReference type="Gene3D" id="3.60.110.10">
    <property type="entry name" value="Carbon-nitrogen hydrolase"/>
    <property type="match status" value="1"/>
</dbReference>
<name>A0A973WAW9_9BRAD</name>
<dbReference type="SUPFAM" id="SSF56317">
    <property type="entry name" value="Carbon-nitrogen hydrolase"/>
    <property type="match status" value="1"/>
</dbReference>
<protein>
    <submittedName>
        <fullName evidence="1">Uncharacterized protein</fullName>
    </submittedName>
</protein>
<dbReference type="RefSeq" id="WP_166218080.1">
    <property type="nucleotide sequence ID" value="NZ_CP088287.1"/>
</dbReference>
<organism evidence="1">
    <name type="scientific">Bradyrhizobium septentrionale</name>
    <dbReference type="NCBI Taxonomy" id="1404411"/>
    <lineage>
        <taxon>Bacteria</taxon>
        <taxon>Pseudomonadati</taxon>
        <taxon>Pseudomonadota</taxon>
        <taxon>Alphaproteobacteria</taxon>
        <taxon>Hyphomicrobiales</taxon>
        <taxon>Nitrobacteraceae</taxon>
        <taxon>Bradyrhizobium</taxon>
    </lineage>
</organism>
<gene>
    <name evidence="1" type="ORF">HAP48_047370</name>
</gene>
<accession>A0A973WAW9</accession>
<proteinExistence type="predicted"/>
<dbReference type="EMBL" id="JAAOLE020000002">
    <property type="protein sequence ID" value="NVI50314.1"/>
    <property type="molecule type" value="Genomic_DNA"/>
</dbReference>
<evidence type="ECO:0000313" key="1">
    <source>
        <dbReference type="EMBL" id="NVI50314.1"/>
    </source>
</evidence>
<dbReference type="AlphaFoldDB" id="A0A973WAW9"/>
<reference evidence="1" key="1">
    <citation type="submission" date="2020-06" db="EMBL/GenBank/DDBJ databases">
        <title>Whole Genome Sequence of Bradyrhizobium sp. Strain 1S1.</title>
        <authorList>
            <person name="Bromfield E.S.P."/>
            <person name="Cloutier S."/>
        </authorList>
    </citation>
    <scope>NUCLEOTIDE SEQUENCE [LARGE SCALE GENOMIC DNA]</scope>
    <source>
        <strain evidence="1">1S1</strain>
    </source>
</reference>
<comment type="caution">
    <text evidence="1">The sequence shown here is derived from an EMBL/GenBank/DDBJ whole genome shotgun (WGS) entry which is preliminary data.</text>
</comment>
<dbReference type="InterPro" id="IPR036526">
    <property type="entry name" value="C-N_Hydrolase_sf"/>
</dbReference>
<sequence length="431" mass="48127">MPTPATEQQKWLDEVRRALEFAEENVGADIVATRNALYALWRAMDGAPGTTRDLFRRFDEDTLVADAAGLSTNGLFSGIPLTAANQLQRKELLYALAVRLRCVEDLLHEMMDGVPIRSEAQCLATYEGREGFVLLRQPRHRIAKTRQTFRKRGLRRSSIFPLNIGDYRVKPLFFEDPRARDRMIAQRDLSLGAGLFEGLSFDLGHDAGGFFVKGVTAGNQIDVIRDDLASASNSGCDGVVYPELTVTRETLGEIETRIGGGDWRSDLSFLVPGSLHEEVGGQRFNICSILNGYGGKIGEHRKLFQFTDGANDAESIELGIELPVLILPDATIAFGICLDYCVSGEDPPYEDLDVDYFLVPSCGNGTTMEGHIDRSKKYVDVRKTRTLVVQQFFDERCVGDPPIGYVLCRRDDTRLTVPQTEMRIRWGIYNI</sequence>